<gene>
    <name evidence="1" type="ORF">KPL71_000417</name>
</gene>
<organism evidence="1 2">
    <name type="scientific">Citrus sinensis</name>
    <name type="common">Sweet orange</name>
    <name type="synonym">Citrus aurantium var. sinensis</name>
    <dbReference type="NCBI Taxonomy" id="2711"/>
    <lineage>
        <taxon>Eukaryota</taxon>
        <taxon>Viridiplantae</taxon>
        <taxon>Streptophyta</taxon>
        <taxon>Embryophyta</taxon>
        <taxon>Tracheophyta</taxon>
        <taxon>Spermatophyta</taxon>
        <taxon>Magnoliopsida</taxon>
        <taxon>eudicotyledons</taxon>
        <taxon>Gunneridae</taxon>
        <taxon>Pentapetalae</taxon>
        <taxon>rosids</taxon>
        <taxon>malvids</taxon>
        <taxon>Sapindales</taxon>
        <taxon>Rutaceae</taxon>
        <taxon>Aurantioideae</taxon>
        <taxon>Citrus</taxon>
    </lineage>
</organism>
<sequence>MASLTFSSISRSLPQSAMMARVSDKSSSRKDIGFSLGKRDFGLTVTNVATPQRPVIAVPLPPEKEKYSVERNHVAWTSVRQERWEGELVVQGEIPLWLKGTYLRNGPGMWHIGDYNFRHLFDGYATLVKLHIENGRLIAGHRQIESEAYKAAKENKKLCYREFSEVPKPDNFLSYVGELASLFSGASLTDNANTGVVKLGDGRVVCLTETQKGSIIIDPDTLDTISRFEYSDTLGGLIHSAHPIVTESEFLTLLPDLVSPGYWVVRMEAGSNERKVIGRVNCRGGPAPGWVHSFPVTEHYVVVPEMSLRYCAQNLLRAEPTPLYKFEWHPDSKAFLHVMCKASGKIVASVEVPLYITFHFINAYEEKDEDGRLIAIIADCCEHNADTTILDKLRLNNLRSFNGQDVLPDARVGRFRIPFDGSEFGELEAALDPDEHGRGMDMCSINPAYLGKMYRYAYACGAKRPCNFPNTLTKLDLVGKKAKNWYEEGAVPSEPFFVARPGATEEDDGVVISIVSERNGEGFALLLDGSTFEEIARAKFPYDCLLVGHMVCKYLFLFKGKKLDPLIPTAKAEAVVEAFRRMKRPVQQQIERAEVGKPKQWNPPHNNRSKANVDAAINNENHRAGLGVVIKNAEGDIVAAAIRSSNFNGDVSLAKAKAIEWGMQVATSAGLPTITFESHCQVAVRLANNRTGSKTEIFLVILEIKERKKDIQEVKFTTLTGLVMLIPIPWISQP</sequence>
<keyword evidence="1" id="KW-0560">Oxidoreductase</keyword>
<dbReference type="EMBL" id="CM039170">
    <property type="protein sequence ID" value="KAH9799632.1"/>
    <property type="molecule type" value="Genomic_DNA"/>
</dbReference>
<reference evidence="2" key="1">
    <citation type="journal article" date="2023" name="Hortic. Res.">
        <title>A chromosome-level phased genome enabling allele-level studies in sweet orange: a case study on citrus Huanglongbing tolerance.</title>
        <authorList>
            <person name="Wu B."/>
            <person name="Yu Q."/>
            <person name="Deng Z."/>
            <person name="Duan Y."/>
            <person name="Luo F."/>
            <person name="Gmitter F. Jr."/>
        </authorList>
    </citation>
    <scope>NUCLEOTIDE SEQUENCE [LARGE SCALE GENOMIC DNA]</scope>
    <source>
        <strain evidence="2">cv. Valencia</strain>
    </source>
</reference>
<accession>A0ACB8NP50</accession>
<protein>
    <submittedName>
        <fullName evidence="1">Carotenoid cleavage dioxygenase 8</fullName>
    </submittedName>
</protein>
<comment type="caution">
    <text evidence="1">The sequence shown here is derived from an EMBL/GenBank/DDBJ whole genome shotgun (WGS) entry which is preliminary data.</text>
</comment>
<evidence type="ECO:0000313" key="2">
    <source>
        <dbReference type="Proteomes" id="UP000829398"/>
    </source>
</evidence>
<keyword evidence="2" id="KW-1185">Reference proteome</keyword>
<evidence type="ECO:0000313" key="1">
    <source>
        <dbReference type="EMBL" id="KAH9799632.1"/>
    </source>
</evidence>
<keyword evidence="1" id="KW-0223">Dioxygenase</keyword>
<name>A0ACB8NP50_CITSI</name>
<proteinExistence type="predicted"/>
<dbReference type="Proteomes" id="UP000829398">
    <property type="component" value="Chromosome 1"/>
</dbReference>